<feature type="transmembrane region" description="Helical" evidence="5">
    <location>
        <begin position="25"/>
        <end position="48"/>
    </location>
</feature>
<sequence>MTPNTPQTSTNIFFLSLGDTFSPRVLLVSLVSFLLTLLVFVGIIWLFFGGMGALSLWLSESVQSFEGSLEQSWLFSVVSLIFITKTVVSILFFFTSALVVYYLFLMVYSVIVGFFSGYFISEIARNYYPHVALKGIGFVGYVGVMLKSVLITTVLFIILSPLVFIPLLNFLLLLPVFYLFHKLLVLEVSSMVNTSSEYKVLKQRYSGGMRSISLLCFALTFIPFIGVVIYPYYVIVMSHFLLRKTEALRA</sequence>
<feature type="transmembrane region" description="Helical" evidence="5">
    <location>
        <begin position="73"/>
        <end position="94"/>
    </location>
</feature>
<gene>
    <name evidence="6" type="ordered locus">Sdel_0440</name>
</gene>
<keyword evidence="4 5" id="KW-0472">Membrane</keyword>
<dbReference type="RefSeq" id="WP_012856243.1">
    <property type="nucleotide sequence ID" value="NC_013512.1"/>
</dbReference>
<dbReference type="STRING" id="525898.Sdel_0440"/>
<reference evidence="7" key="1">
    <citation type="submission" date="2009-11" db="EMBL/GenBank/DDBJ databases">
        <title>The complete genome of Sulfurospirillum deleyianum DSM 6946.</title>
        <authorList>
            <consortium name="US DOE Joint Genome Institute (JGI-PGF)"/>
            <person name="Lucas S."/>
            <person name="Copeland A."/>
            <person name="Lapidus A."/>
            <person name="Glavina del Rio T."/>
            <person name="Dalin E."/>
            <person name="Tice H."/>
            <person name="Bruce D."/>
            <person name="Goodwin L."/>
            <person name="Pitluck S."/>
            <person name="Kyrpides N."/>
            <person name="Mavromatis K."/>
            <person name="Ivanova N."/>
            <person name="Ovchinnikova G."/>
            <person name="Munk A.C."/>
            <person name="Lu M."/>
            <person name="Brettin T."/>
            <person name="Detter J.C."/>
            <person name="Han C."/>
            <person name="Tapia R."/>
            <person name="Larimer F."/>
            <person name="Land M."/>
            <person name="Hauser L."/>
            <person name="Markowitz V."/>
            <person name="Cheng J.F."/>
            <person name="Hugenholtz P."/>
            <person name="Woyke T."/>
            <person name="Wu D."/>
            <person name="Aumann P."/>
            <person name="Schneider S."/>
            <person name="Lang E."/>
            <person name="Spring S."/>
            <person name="Klenk H.P."/>
            <person name="Eisen J.A."/>
        </authorList>
    </citation>
    <scope>NUCLEOTIDE SEQUENCE [LARGE SCALE GENOMIC DNA]</scope>
    <source>
        <strain evidence="7">ATCC 51133 / DSM 6946 / 5175</strain>
    </source>
</reference>
<organism evidence="6 7">
    <name type="scientific">Sulfurospirillum deleyianum (strain ATCC 51133 / DSM 6946 / 5175)</name>
    <dbReference type="NCBI Taxonomy" id="525898"/>
    <lineage>
        <taxon>Bacteria</taxon>
        <taxon>Pseudomonadati</taxon>
        <taxon>Campylobacterota</taxon>
        <taxon>Epsilonproteobacteria</taxon>
        <taxon>Campylobacterales</taxon>
        <taxon>Sulfurospirillaceae</taxon>
        <taxon>Sulfurospirillum</taxon>
    </lineage>
</organism>
<proteinExistence type="predicted"/>
<keyword evidence="2 5" id="KW-0812">Transmembrane</keyword>
<evidence type="ECO:0000313" key="7">
    <source>
        <dbReference type="Proteomes" id="UP000002222"/>
    </source>
</evidence>
<keyword evidence="7" id="KW-1185">Reference proteome</keyword>
<dbReference type="Proteomes" id="UP000002222">
    <property type="component" value="Chromosome"/>
</dbReference>
<accession>D1AZL0</accession>
<dbReference type="AlphaFoldDB" id="D1AZL0"/>
<evidence type="ECO:0000256" key="4">
    <source>
        <dbReference type="ARBA" id="ARBA00023136"/>
    </source>
</evidence>
<evidence type="ECO:0000313" key="6">
    <source>
        <dbReference type="EMBL" id="ACZ11477.1"/>
    </source>
</evidence>
<dbReference type="Pfam" id="PF07264">
    <property type="entry name" value="EI24"/>
    <property type="match status" value="1"/>
</dbReference>
<keyword evidence="3 5" id="KW-1133">Transmembrane helix</keyword>
<dbReference type="HOGENOM" id="CLU_1124060_0_0_7"/>
<feature type="transmembrane region" description="Helical" evidence="5">
    <location>
        <begin position="132"/>
        <end position="157"/>
    </location>
</feature>
<evidence type="ECO:0000256" key="5">
    <source>
        <dbReference type="SAM" id="Phobius"/>
    </source>
</evidence>
<dbReference type="InterPro" id="IPR059112">
    <property type="entry name" value="CysZ/EI24"/>
</dbReference>
<evidence type="ECO:0000256" key="1">
    <source>
        <dbReference type="ARBA" id="ARBA00004141"/>
    </source>
</evidence>
<feature type="transmembrane region" description="Helical" evidence="5">
    <location>
        <begin position="163"/>
        <end position="181"/>
    </location>
</feature>
<dbReference type="EMBL" id="CP001816">
    <property type="protein sequence ID" value="ACZ11477.1"/>
    <property type="molecule type" value="Genomic_DNA"/>
</dbReference>
<feature type="transmembrane region" description="Helical" evidence="5">
    <location>
        <begin position="212"/>
        <end position="233"/>
    </location>
</feature>
<dbReference type="KEGG" id="sdl:Sdel_0440"/>
<name>D1AZL0_SULD5</name>
<reference evidence="6 7" key="2">
    <citation type="journal article" date="2010" name="Stand. Genomic Sci.">
        <title>Complete genome sequence of Sulfurospirillum deleyianum type strain (5175).</title>
        <authorList>
            <person name="Sikorski J."/>
            <person name="Lapidus A."/>
            <person name="Copeland A."/>
            <person name="Glavina Del Rio T."/>
            <person name="Nolan M."/>
            <person name="Lucas S."/>
            <person name="Chen F."/>
            <person name="Tice H."/>
            <person name="Cheng J.F."/>
            <person name="Saunders E."/>
            <person name="Bruce D."/>
            <person name="Goodwin L."/>
            <person name="Pitluck S."/>
            <person name="Ovchinnikova G."/>
            <person name="Pati A."/>
            <person name="Ivanova N."/>
            <person name="Mavromatis K."/>
            <person name="Chen A."/>
            <person name="Palaniappan K."/>
            <person name="Chain P."/>
            <person name="Land M."/>
            <person name="Hauser L."/>
            <person name="Chang Y.J."/>
            <person name="Jeffries C.D."/>
            <person name="Brettin T."/>
            <person name="Detter J.C."/>
            <person name="Han C."/>
            <person name="Rohde M."/>
            <person name="Lang E."/>
            <person name="Spring S."/>
            <person name="Goker M."/>
            <person name="Bristow J."/>
            <person name="Eisen J.A."/>
            <person name="Markowitz V."/>
            <person name="Hugenholtz P."/>
            <person name="Kyrpides N.C."/>
            <person name="Klenk H.P."/>
        </authorList>
    </citation>
    <scope>NUCLEOTIDE SEQUENCE [LARGE SCALE GENOMIC DNA]</scope>
    <source>
        <strain evidence="7">ATCC 51133 / DSM 6946 / 5175</strain>
    </source>
</reference>
<evidence type="ECO:0000256" key="3">
    <source>
        <dbReference type="ARBA" id="ARBA00022989"/>
    </source>
</evidence>
<dbReference type="OrthoDB" id="5339118at2"/>
<comment type="subcellular location">
    <subcellularLocation>
        <location evidence="1">Membrane</location>
        <topology evidence="1">Multi-pass membrane protein</topology>
    </subcellularLocation>
</comment>
<evidence type="ECO:0000256" key="2">
    <source>
        <dbReference type="ARBA" id="ARBA00022692"/>
    </source>
</evidence>
<feature type="transmembrane region" description="Helical" evidence="5">
    <location>
        <begin position="100"/>
        <end position="120"/>
    </location>
</feature>
<protein>
    <submittedName>
        <fullName evidence="6">Uncharacterized protein</fullName>
    </submittedName>
</protein>